<proteinExistence type="predicted"/>
<evidence type="ECO:0000313" key="2">
    <source>
        <dbReference type="EMBL" id="MEN7551991.1"/>
    </source>
</evidence>
<evidence type="ECO:0008006" key="4">
    <source>
        <dbReference type="Google" id="ProtNLM"/>
    </source>
</evidence>
<keyword evidence="1" id="KW-0812">Transmembrane</keyword>
<gene>
    <name evidence="2" type="ORF">AAG747_29015</name>
</gene>
<dbReference type="AlphaFoldDB" id="A0AAW9SMJ6"/>
<evidence type="ECO:0000313" key="3">
    <source>
        <dbReference type="Proteomes" id="UP001403385"/>
    </source>
</evidence>
<feature type="transmembrane region" description="Helical" evidence="1">
    <location>
        <begin position="93"/>
        <end position="111"/>
    </location>
</feature>
<comment type="caution">
    <text evidence="2">The sequence shown here is derived from an EMBL/GenBank/DDBJ whole genome shotgun (WGS) entry which is preliminary data.</text>
</comment>
<name>A0AAW9SMJ6_9BACT</name>
<reference evidence="2 3" key="1">
    <citation type="submission" date="2024-04" db="EMBL/GenBank/DDBJ databases">
        <title>Novel genus in family Flammeovirgaceae.</title>
        <authorList>
            <person name="Nguyen T.H."/>
            <person name="Vuong T.Q."/>
            <person name="Le H."/>
            <person name="Kim S.-G."/>
        </authorList>
    </citation>
    <scope>NUCLEOTIDE SEQUENCE [LARGE SCALE GENOMIC DNA]</scope>
    <source>
        <strain evidence="2 3">JCM 23209</strain>
    </source>
</reference>
<sequence>MIPKIRTALFDKLTLLLLVGSIYLSPLIEARFNLSYFREVTFACFWLMWLFTFIFFNKKQLIDIGILVYTALASGLLVISAPFWLSYATVNSYLGVITACLVFTLDFNFFCKLLKVIVHINTLIITSEYVFQEYLFVSIIEVEGEAVELSKKLFGGAIGIFRAKGLFEGPLTLGQFCIGTSLLFYKDTRILVFNLLACILANSRLGILCISSILIVKWVFSLNIESIWKISTQKIFYLAIGLISLIVVFIKLDFQSVHRILSMFNSEHSTNSARFHFWTLGLKEYLSYEPINLLLGKAGYFRSMAKNSSENSFLFLLLENGLLGFLYYVFPLLFLSVIASFKHVFFLLLFGILTFCLFIQTYYLGASANLLLWLFLFKTYVEFRGKLR</sequence>
<feature type="transmembrane region" description="Helical" evidence="1">
    <location>
        <begin position="191"/>
        <end position="215"/>
    </location>
</feature>
<organism evidence="2 3">
    <name type="scientific">Rapidithrix thailandica</name>
    <dbReference type="NCBI Taxonomy" id="413964"/>
    <lineage>
        <taxon>Bacteria</taxon>
        <taxon>Pseudomonadati</taxon>
        <taxon>Bacteroidota</taxon>
        <taxon>Cytophagia</taxon>
        <taxon>Cytophagales</taxon>
        <taxon>Flammeovirgaceae</taxon>
        <taxon>Rapidithrix</taxon>
    </lineage>
</organism>
<feature type="transmembrane region" description="Helical" evidence="1">
    <location>
        <begin position="235"/>
        <end position="254"/>
    </location>
</feature>
<dbReference type="RefSeq" id="WP_346824768.1">
    <property type="nucleotide sequence ID" value="NZ_JBDKWZ010000035.1"/>
</dbReference>
<feature type="transmembrane region" description="Helical" evidence="1">
    <location>
        <begin position="40"/>
        <end position="57"/>
    </location>
</feature>
<dbReference type="Proteomes" id="UP001403385">
    <property type="component" value="Unassembled WGS sequence"/>
</dbReference>
<feature type="transmembrane region" description="Helical" evidence="1">
    <location>
        <begin position="344"/>
        <end position="377"/>
    </location>
</feature>
<dbReference type="EMBL" id="JBDKWZ010000035">
    <property type="protein sequence ID" value="MEN7551991.1"/>
    <property type="molecule type" value="Genomic_DNA"/>
</dbReference>
<protein>
    <recommendedName>
        <fullName evidence="4">O-antigen polymerase</fullName>
    </recommendedName>
</protein>
<feature type="transmembrane region" description="Helical" evidence="1">
    <location>
        <begin position="64"/>
        <end position="87"/>
    </location>
</feature>
<keyword evidence="1" id="KW-0472">Membrane</keyword>
<keyword evidence="1" id="KW-1133">Transmembrane helix</keyword>
<feature type="transmembrane region" description="Helical" evidence="1">
    <location>
        <begin position="313"/>
        <end position="338"/>
    </location>
</feature>
<evidence type="ECO:0000256" key="1">
    <source>
        <dbReference type="SAM" id="Phobius"/>
    </source>
</evidence>
<keyword evidence="3" id="KW-1185">Reference proteome</keyword>
<accession>A0AAW9SMJ6</accession>